<protein>
    <submittedName>
        <fullName evidence="5">AraC family transcriptional regulator</fullName>
    </submittedName>
</protein>
<dbReference type="Proteomes" id="UP000289708">
    <property type="component" value="Unassembled WGS sequence"/>
</dbReference>
<dbReference type="SUPFAM" id="SSF46689">
    <property type="entry name" value="Homeodomain-like"/>
    <property type="match status" value="2"/>
</dbReference>
<evidence type="ECO:0000259" key="4">
    <source>
        <dbReference type="PROSITE" id="PS01124"/>
    </source>
</evidence>
<sequence>MRLAVISQSWSRVVRHIGQGHEPTPASSRDLRRIDTADQIVRRHPAISASRFEISDNLGVGAFLFENARAGQSIKPGNVDFHVFGYRCSGARTHRVDKSCRRPGRSGGPGMSSFVAADEACTWDCEGAHEMVAVFLGREFLSHLVSEAFGVDGDLVQFEDAAFHFDEDATRLGKMIEGQLRSSAPVSTLELDAWGQLVGLHVVRRYSGLGQRAVMAGHGRLSAVKLQMAVDFITGNMGLPLRVADVAQYVSMSQFAFARAFKTSTGLSPHQFLTQARVERAQDLLGTGEQSISHIANSVGFVDQSHLTTQFRRAFGVTPARYRRALRS</sequence>
<dbReference type="Gene3D" id="1.10.10.60">
    <property type="entry name" value="Homeodomain-like"/>
    <property type="match status" value="2"/>
</dbReference>
<gene>
    <name evidence="5" type="ORF">EK403_13995</name>
</gene>
<keyword evidence="6" id="KW-1185">Reference proteome</keyword>
<comment type="caution">
    <text evidence="5">The sequence shown here is derived from an EMBL/GenBank/DDBJ whole genome shotgun (WGS) entry which is preliminary data.</text>
</comment>
<dbReference type="InterPro" id="IPR018060">
    <property type="entry name" value="HTH_AraC"/>
</dbReference>
<evidence type="ECO:0000313" key="6">
    <source>
        <dbReference type="Proteomes" id="UP000289708"/>
    </source>
</evidence>
<dbReference type="AlphaFoldDB" id="A0A4Q0MHA0"/>
<dbReference type="PROSITE" id="PS01124">
    <property type="entry name" value="HTH_ARAC_FAMILY_2"/>
    <property type="match status" value="1"/>
</dbReference>
<evidence type="ECO:0000256" key="2">
    <source>
        <dbReference type="ARBA" id="ARBA00023125"/>
    </source>
</evidence>
<dbReference type="OrthoDB" id="8442171at2"/>
<evidence type="ECO:0000256" key="3">
    <source>
        <dbReference type="ARBA" id="ARBA00023163"/>
    </source>
</evidence>
<proteinExistence type="predicted"/>
<accession>A0A4Q0MHA0</accession>
<evidence type="ECO:0000256" key="1">
    <source>
        <dbReference type="ARBA" id="ARBA00023015"/>
    </source>
</evidence>
<keyword evidence="2" id="KW-0238">DNA-binding</keyword>
<dbReference type="GO" id="GO:0003700">
    <property type="term" value="F:DNA-binding transcription factor activity"/>
    <property type="evidence" value="ECO:0007669"/>
    <property type="project" value="InterPro"/>
</dbReference>
<dbReference type="SMART" id="SM00342">
    <property type="entry name" value="HTH_ARAC"/>
    <property type="match status" value="1"/>
</dbReference>
<feature type="domain" description="HTH araC/xylS-type" evidence="4">
    <location>
        <begin position="227"/>
        <end position="325"/>
    </location>
</feature>
<dbReference type="GO" id="GO:0043565">
    <property type="term" value="F:sequence-specific DNA binding"/>
    <property type="evidence" value="ECO:0007669"/>
    <property type="project" value="InterPro"/>
</dbReference>
<dbReference type="PANTHER" id="PTHR46796:SF6">
    <property type="entry name" value="ARAC SUBFAMILY"/>
    <property type="match status" value="1"/>
</dbReference>
<dbReference type="InterPro" id="IPR009057">
    <property type="entry name" value="Homeodomain-like_sf"/>
</dbReference>
<keyword evidence="3" id="KW-0804">Transcription</keyword>
<evidence type="ECO:0000313" key="5">
    <source>
        <dbReference type="EMBL" id="RXF72673.1"/>
    </source>
</evidence>
<dbReference type="InterPro" id="IPR050204">
    <property type="entry name" value="AraC_XylS_family_regulators"/>
</dbReference>
<dbReference type="PANTHER" id="PTHR46796">
    <property type="entry name" value="HTH-TYPE TRANSCRIPTIONAL ACTIVATOR RHAS-RELATED"/>
    <property type="match status" value="1"/>
</dbReference>
<keyword evidence="1" id="KW-0805">Transcription regulation</keyword>
<reference evidence="5 6" key="1">
    <citation type="submission" date="2018-12" db="EMBL/GenBank/DDBJ databases">
        <title>bacterium Hansschlegelia zhihuaiae S113.</title>
        <authorList>
            <person name="He J."/>
        </authorList>
    </citation>
    <scope>NUCLEOTIDE SEQUENCE [LARGE SCALE GENOMIC DNA]</scope>
    <source>
        <strain evidence="5 6">S 113</strain>
    </source>
</reference>
<name>A0A4Q0MHA0_9HYPH</name>
<organism evidence="5 6">
    <name type="scientific">Hansschlegelia zhihuaiae</name>
    <dbReference type="NCBI Taxonomy" id="405005"/>
    <lineage>
        <taxon>Bacteria</taxon>
        <taxon>Pseudomonadati</taxon>
        <taxon>Pseudomonadota</taxon>
        <taxon>Alphaproteobacteria</taxon>
        <taxon>Hyphomicrobiales</taxon>
        <taxon>Methylopilaceae</taxon>
        <taxon>Hansschlegelia</taxon>
    </lineage>
</organism>
<dbReference type="EMBL" id="RYFI01000013">
    <property type="protein sequence ID" value="RXF72673.1"/>
    <property type="molecule type" value="Genomic_DNA"/>
</dbReference>
<dbReference type="Pfam" id="PF12833">
    <property type="entry name" value="HTH_18"/>
    <property type="match status" value="1"/>
</dbReference>